<accession>A0A2J7QIP4</accession>
<name>A0A2J7QIP4_9NEOP</name>
<dbReference type="Proteomes" id="UP000235965">
    <property type="component" value="Unassembled WGS sequence"/>
</dbReference>
<feature type="region of interest" description="Disordered" evidence="5">
    <location>
        <begin position="175"/>
        <end position="198"/>
    </location>
</feature>
<sequence>MSKTNTGAGVSDTSKLVQKLCYHLSGKKKEDAAHFFRLAVRMLFQTPHGDTYMEDEYSITESIKKRLAQTRTEKEVYMFSDLLRKLQTETVLKNYRAILSFLMHVSNTPQISHKSSSSPLRAGLNTSESDSAETIQPTFFGLPRLSSSSLSLSEAASGVPIHVILSSGTDQDWHKDDGGVECSSQSQQSTLHQSSGCHVPPNASLNKSVSSEVPESQLLQELIYSFQGINGKFLKLSPVSQGYILDPKVRVKRSVRRFVLRLAELGWLHNQVRQHCENAAASRTLGLIGQSLIAALRAELTEYYRLVAILQSQIKQQIDTSVDSPLCEEQPLWHTEGLTLCRLAVWTFEPQRHMKCLAAVAEACKNKRGGALASCVHGFLQHGDPVTRDTVKSLLRAVCKPMYIMLSRWILDGELEDPYGEFFIAADLDVKGNLLWHEK</sequence>
<keyword evidence="4" id="KW-0206">Cytoskeleton</keyword>
<proteinExistence type="predicted"/>
<protein>
    <recommendedName>
        <fullName evidence="6">Gamma tubulin complex component protein N-terminal domain-containing protein</fullName>
    </recommendedName>
</protein>
<dbReference type="GO" id="GO:0007020">
    <property type="term" value="P:microtubule nucleation"/>
    <property type="evidence" value="ECO:0007669"/>
    <property type="project" value="InterPro"/>
</dbReference>
<feature type="non-terminal residue" evidence="7">
    <location>
        <position position="439"/>
    </location>
</feature>
<dbReference type="PANTHER" id="PTHR19302:SF14">
    <property type="entry name" value="GAMMA-TUBULIN COMPLEX COMPONENT 3"/>
    <property type="match status" value="1"/>
</dbReference>
<dbReference type="EMBL" id="NEVH01013583">
    <property type="protein sequence ID" value="PNF28443.1"/>
    <property type="molecule type" value="Genomic_DNA"/>
</dbReference>
<feature type="region of interest" description="Disordered" evidence="5">
    <location>
        <begin position="110"/>
        <end position="129"/>
    </location>
</feature>
<keyword evidence="8" id="KW-1185">Reference proteome</keyword>
<dbReference type="GO" id="GO:0000930">
    <property type="term" value="C:gamma-tubulin complex"/>
    <property type="evidence" value="ECO:0007669"/>
    <property type="project" value="TreeGrafter"/>
</dbReference>
<dbReference type="InterPro" id="IPR007259">
    <property type="entry name" value="GCP"/>
</dbReference>
<dbReference type="InterPro" id="IPR041470">
    <property type="entry name" value="GCP_N"/>
</dbReference>
<dbReference type="GO" id="GO:0051225">
    <property type="term" value="P:spindle assembly"/>
    <property type="evidence" value="ECO:0007669"/>
    <property type="project" value="TreeGrafter"/>
</dbReference>
<dbReference type="GO" id="GO:0000278">
    <property type="term" value="P:mitotic cell cycle"/>
    <property type="evidence" value="ECO:0007669"/>
    <property type="project" value="TreeGrafter"/>
</dbReference>
<evidence type="ECO:0000256" key="4">
    <source>
        <dbReference type="ARBA" id="ARBA00023212"/>
    </source>
</evidence>
<evidence type="ECO:0000259" key="6">
    <source>
        <dbReference type="Pfam" id="PF17681"/>
    </source>
</evidence>
<evidence type="ECO:0000256" key="2">
    <source>
        <dbReference type="ARBA" id="ARBA00022490"/>
    </source>
</evidence>
<gene>
    <name evidence="7" type="ORF">B7P43_G15707</name>
</gene>
<dbReference type="GO" id="GO:0005874">
    <property type="term" value="C:microtubule"/>
    <property type="evidence" value="ECO:0007669"/>
    <property type="project" value="UniProtKB-KW"/>
</dbReference>
<dbReference type="GO" id="GO:0051011">
    <property type="term" value="F:microtubule minus-end binding"/>
    <property type="evidence" value="ECO:0007669"/>
    <property type="project" value="TreeGrafter"/>
</dbReference>
<dbReference type="GO" id="GO:0051321">
    <property type="term" value="P:meiotic cell cycle"/>
    <property type="evidence" value="ECO:0007669"/>
    <property type="project" value="TreeGrafter"/>
</dbReference>
<comment type="caution">
    <text evidence="7">The sequence shown here is derived from an EMBL/GenBank/DDBJ whole genome shotgun (WGS) entry which is preliminary data.</text>
</comment>
<dbReference type="PANTHER" id="PTHR19302">
    <property type="entry name" value="GAMMA TUBULIN COMPLEX PROTEIN"/>
    <property type="match status" value="1"/>
</dbReference>
<organism evidence="7 8">
    <name type="scientific">Cryptotermes secundus</name>
    <dbReference type="NCBI Taxonomy" id="105785"/>
    <lineage>
        <taxon>Eukaryota</taxon>
        <taxon>Metazoa</taxon>
        <taxon>Ecdysozoa</taxon>
        <taxon>Arthropoda</taxon>
        <taxon>Hexapoda</taxon>
        <taxon>Insecta</taxon>
        <taxon>Pterygota</taxon>
        <taxon>Neoptera</taxon>
        <taxon>Polyneoptera</taxon>
        <taxon>Dictyoptera</taxon>
        <taxon>Blattodea</taxon>
        <taxon>Blattoidea</taxon>
        <taxon>Termitoidae</taxon>
        <taxon>Kalotermitidae</taxon>
        <taxon>Cryptotermitinae</taxon>
        <taxon>Cryptotermes</taxon>
    </lineage>
</organism>
<evidence type="ECO:0000256" key="1">
    <source>
        <dbReference type="ARBA" id="ARBA00004245"/>
    </source>
</evidence>
<dbReference type="InParanoid" id="A0A2J7QIP4"/>
<reference evidence="7 8" key="1">
    <citation type="submission" date="2017-12" db="EMBL/GenBank/DDBJ databases">
        <title>Hemimetabolous genomes reveal molecular basis of termite eusociality.</title>
        <authorList>
            <person name="Harrison M.C."/>
            <person name="Jongepier E."/>
            <person name="Robertson H.M."/>
            <person name="Arning N."/>
            <person name="Bitard-Feildel T."/>
            <person name="Chao H."/>
            <person name="Childers C.P."/>
            <person name="Dinh H."/>
            <person name="Doddapaneni H."/>
            <person name="Dugan S."/>
            <person name="Gowin J."/>
            <person name="Greiner C."/>
            <person name="Han Y."/>
            <person name="Hu H."/>
            <person name="Hughes D.S.T."/>
            <person name="Huylmans A.-K."/>
            <person name="Kemena C."/>
            <person name="Kremer L.P.M."/>
            <person name="Lee S.L."/>
            <person name="Lopez-Ezquerra A."/>
            <person name="Mallet L."/>
            <person name="Monroy-Kuhn J.M."/>
            <person name="Moser A."/>
            <person name="Murali S.C."/>
            <person name="Muzny D.M."/>
            <person name="Otani S."/>
            <person name="Piulachs M.-D."/>
            <person name="Poelchau M."/>
            <person name="Qu J."/>
            <person name="Schaub F."/>
            <person name="Wada-Katsumata A."/>
            <person name="Worley K.C."/>
            <person name="Xie Q."/>
            <person name="Ylla G."/>
            <person name="Poulsen M."/>
            <person name="Gibbs R.A."/>
            <person name="Schal C."/>
            <person name="Richards S."/>
            <person name="Belles X."/>
            <person name="Korb J."/>
            <person name="Bornberg-Bauer E."/>
        </authorList>
    </citation>
    <scope>NUCLEOTIDE SEQUENCE [LARGE SCALE GENOMIC DNA]</scope>
    <source>
        <tissue evidence="7">Whole body</tissue>
    </source>
</reference>
<evidence type="ECO:0000313" key="8">
    <source>
        <dbReference type="Proteomes" id="UP000235965"/>
    </source>
</evidence>
<dbReference type="Pfam" id="PF17681">
    <property type="entry name" value="GCP_N_terminal"/>
    <property type="match status" value="1"/>
</dbReference>
<feature type="domain" description="Gamma tubulin complex component protein N-terminal" evidence="6">
    <location>
        <begin position="219"/>
        <end position="433"/>
    </location>
</feature>
<feature type="compositionally biased region" description="Low complexity" evidence="5">
    <location>
        <begin position="183"/>
        <end position="195"/>
    </location>
</feature>
<keyword evidence="3" id="KW-0493">Microtubule</keyword>
<keyword evidence="2" id="KW-0963">Cytoplasm</keyword>
<evidence type="ECO:0000256" key="3">
    <source>
        <dbReference type="ARBA" id="ARBA00022701"/>
    </source>
</evidence>
<dbReference type="GO" id="GO:0043015">
    <property type="term" value="F:gamma-tubulin binding"/>
    <property type="evidence" value="ECO:0007669"/>
    <property type="project" value="InterPro"/>
</dbReference>
<comment type="subcellular location">
    <subcellularLocation>
        <location evidence="1">Cytoplasm</location>
        <location evidence="1">Cytoskeleton</location>
    </subcellularLocation>
</comment>
<evidence type="ECO:0000313" key="7">
    <source>
        <dbReference type="EMBL" id="PNF28443.1"/>
    </source>
</evidence>
<dbReference type="OrthoDB" id="5860513at2759"/>
<dbReference type="AlphaFoldDB" id="A0A2J7QIP4"/>
<dbReference type="GO" id="GO:0000922">
    <property type="term" value="C:spindle pole"/>
    <property type="evidence" value="ECO:0007669"/>
    <property type="project" value="InterPro"/>
</dbReference>
<evidence type="ECO:0000256" key="5">
    <source>
        <dbReference type="SAM" id="MobiDB-lite"/>
    </source>
</evidence>
<dbReference type="STRING" id="105785.A0A2J7QIP4"/>
<dbReference type="GO" id="GO:0031122">
    <property type="term" value="P:cytoplasmic microtubule organization"/>
    <property type="evidence" value="ECO:0007669"/>
    <property type="project" value="TreeGrafter"/>
</dbReference>